<dbReference type="InterPro" id="IPR028098">
    <property type="entry name" value="Glyco_trans_4-like_N"/>
</dbReference>
<dbReference type="PANTHER" id="PTHR46401">
    <property type="entry name" value="GLYCOSYLTRANSFERASE WBBK-RELATED"/>
    <property type="match status" value="1"/>
</dbReference>
<gene>
    <name evidence="4" type="ORF">ABW99_12405</name>
</gene>
<dbReference type="Gene3D" id="3.40.50.2000">
    <property type="entry name" value="Glycogen Phosphorylase B"/>
    <property type="match status" value="2"/>
</dbReference>
<protein>
    <submittedName>
        <fullName evidence="4">Glycosyl transferase family 1</fullName>
    </submittedName>
</protein>
<evidence type="ECO:0000259" key="2">
    <source>
        <dbReference type="Pfam" id="PF00534"/>
    </source>
</evidence>
<dbReference type="Proteomes" id="UP000036700">
    <property type="component" value="Chromosome"/>
</dbReference>
<organism evidence="4 5">
    <name type="scientific">Pandoraea thiooxydans</name>
    <dbReference type="NCBI Taxonomy" id="445709"/>
    <lineage>
        <taxon>Bacteria</taxon>
        <taxon>Pseudomonadati</taxon>
        <taxon>Pseudomonadota</taxon>
        <taxon>Betaproteobacteria</taxon>
        <taxon>Burkholderiales</taxon>
        <taxon>Burkholderiaceae</taxon>
        <taxon>Pandoraea</taxon>
    </lineage>
</organism>
<evidence type="ECO:0000313" key="5">
    <source>
        <dbReference type="Proteomes" id="UP000036700"/>
    </source>
</evidence>
<dbReference type="AlphaFoldDB" id="A0A0G3F0M8"/>
<evidence type="ECO:0000259" key="3">
    <source>
        <dbReference type="Pfam" id="PF13439"/>
    </source>
</evidence>
<name>A0A0G3F0M8_9BURK</name>
<dbReference type="CDD" id="cd03809">
    <property type="entry name" value="GT4_MtfB-like"/>
    <property type="match status" value="1"/>
</dbReference>
<feature type="domain" description="Glycosyl transferase family 1" evidence="2">
    <location>
        <begin position="191"/>
        <end position="341"/>
    </location>
</feature>
<feature type="domain" description="Glycosyltransferase subfamily 4-like N-terminal" evidence="3">
    <location>
        <begin position="23"/>
        <end position="171"/>
    </location>
</feature>
<proteinExistence type="predicted"/>
<dbReference type="Pfam" id="PF00534">
    <property type="entry name" value="Glycos_transf_1"/>
    <property type="match status" value="1"/>
</dbReference>
<dbReference type="OrthoDB" id="433681at2"/>
<dbReference type="Pfam" id="PF13439">
    <property type="entry name" value="Glyco_transf_4"/>
    <property type="match status" value="1"/>
</dbReference>
<dbReference type="PATRIC" id="fig|445709.3.peg.2637"/>
<dbReference type="SUPFAM" id="SSF53756">
    <property type="entry name" value="UDP-Glycosyltransferase/glycogen phosphorylase"/>
    <property type="match status" value="1"/>
</dbReference>
<accession>A0A0G3F0M8</accession>
<dbReference type="STRING" id="445709.ABW99_12405"/>
<evidence type="ECO:0000256" key="1">
    <source>
        <dbReference type="ARBA" id="ARBA00022679"/>
    </source>
</evidence>
<reference evidence="5" key="1">
    <citation type="submission" date="2015-06" db="EMBL/GenBank/DDBJ databases">
        <authorList>
            <person name="Lim Y.L."/>
            <person name="Ee R."/>
            <person name="Yong D."/>
            <person name="How K.Y."/>
            <person name="Yin W.F."/>
            <person name="Chan K.G."/>
        </authorList>
    </citation>
    <scope>NUCLEOTIDE SEQUENCE [LARGE SCALE GENOMIC DNA]</scope>
    <source>
        <strain evidence="5">DSM 25325</strain>
    </source>
</reference>
<dbReference type="EMBL" id="CP011568">
    <property type="protein sequence ID" value="AKJ70546.1"/>
    <property type="molecule type" value="Genomic_DNA"/>
</dbReference>
<evidence type="ECO:0000313" key="4">
    <source>
        <dbReference type="EMBL" id="AKJ70546.1"/>
    </source>
</evidence>
<dbReference type="GO" id="GO:0016757">
    <property type="term" value="F:glycosyltransferase activity"/>
    <property type="evidence" value="ECO:0007669"/>
    <property type="project" value="InterPro"/>
</dbReference>
<keyword evidence="5" id="KW-1185">Reference proteome</keyword>
<dbReference type="KEGG" id="ptx:ABW99_12405"/>
<keyword evidence="1 4" id="KW-0808">Transferase</keyword>
<dbReference type="PANTHER" id="PTHR46401:SF2">
    <property type="entry name" value="GLYCOSYLTRANSFERASE WBBK-RELATED"/>
    <property type="match status" value="1"/>
</dbReference>
<dbReference type="GO" id="GO:0009103">
    <property type="term" value="P:lipopolysaccharide biosynthetic process"/>
    <property type="evidence" value="ECO:0007669"/>
    <property type="project" value="TreeGrafter"/>
</dbReference>
<sequence length="381" mass="41774">MQQDSGAGDLVINGKFTSQRITGVQRVARELTAALQQLLGADARLPVIVPRDALPQRARLRDETASPSRLTGLLWEQFALPLETRGSMLVSLCNMGPLFKRRQIVMIHDAAVYDVAQNYSWKFRWWYRLAFRVMKHRAAHFVTVSAFSKRRIVAHLGIDEARISIVHNGADHLDRIDADPDILARLGLREDAYGLIVGSLSAAKNLTRVLAALKRMEGRLDARFVIVGGGNARIFGEAIVGAAELPGNVLMAGAVTDGELKALYQGAACFIFPSLYEGFGLPPLEAMRCGCPVIASREASLPEVCGDAALYCDAYSVEDIADKITRMMAEPALRERFRARGLARAKEFGWAAAARELLAIAQRVAGRGRHGGGRDYFEVTQ</sequence>
<dbReference type="InterPro" id="IPR001296">
    <property type="entry name" value="Glyco_trans_1"/>
</dbReference>